<dbReference type="Pfam" id="PF00106">
    <property type="entry name" value="adh_short"/>
    <property type="match status" value="1"/>
</dbReference>
<organism evidence="5 6">
    <name type="scientific">Nocardioides pocheonensis</name>
    <dbReference type="NCBI Taxonomy" id="661485"/>
    <lineage>
        <taxon>Bacteria</taxon>
        <taxon>Bacillati</taxon>
        <taxon>Actinomycetota</taxon>
        <taxon>Actinomycetes</taxon>
        <taxon>Propionibacteriales</taxon>
        <taxon>Nocardioidaceae</taxon>
        <taxon>Nocardioides</taxon>
    </lineage>
</organism>
<name>A0A3N0GI95_9ACTN</name>
<dbReference type="FunFam" id="3.40.50.720:FF:000084">
    <property type="entry name" value="Short-chain dehydrogenase reductase"/>
    <property type="match status" value="1"/>
</dbReference>
<dbReference type="AlphaFoldDB" id="A0A3N0GI95"/>
<evidence type="ECO:0000256" key="1">
    <source>
        <dbReference type="ARBA" id="ARBA00006484"/>
    </source>
</evidence>
<evidence type="ECO:0000256" key="2">
    <source>
        <dbReference type="ARBA" id="ARBA00023002"/>
    </source>
</evidence>
<evidence type="ECO:0000256" key="3">
    <source>
        <dbReference type="ARBA" id="ARBA00023027"/>
    </source>
</evidence>
<sequence length="302" mass="32256">MGQMDGRVVLITGAARGQGRSHAVRFAEEGADVIALDICEDIPFVRYPLGTAEDLQETAKMVENLGRRCVALRADARDSAQLREAAAEGVTELGRLDTVIANAGIGRGHTLEDEDTDEVFDTVVAINLNAVFRTVSATVPYLKNEGGSIIITGSAASLVPIYNNAGYTAAKHALVGLTKCLAADLSPHWIRVNLVCPTNVATPLILNEANLTRFVPGVENPTYKDMEYVLTSVNQLPIPWIEPRVISDAMLFLAAETGRYITGAVFPVDAGMSSQPPGITHFTGRRIAELAQAAGTTTVPRD</sequence>
<dbReference type="PROSITE" id="PS00061">
    <property type="entry name" value="ADH_SHORT"/>
    <property type="match status" value="1"/>
</dbReference>
<reference evidence="5 6" key="1">
    <citation type="submission" date="2018-11" db="EMBL/GenBank/DDBJ databases">
        <authorList>
            <person name="Li F."/>
        </authorList>
    </citation>
    <scope>NUCLEOTIDE SEQUENCE [LARGE SCALE GENOMIC DNA]</scope>
    <source>
        <strain evidence="5 6">Gsoil 818</strain>
    </source>
</reference>
<evidence type="ECO:0000313" key="5">
    <source>
        <dbReference type="EMBL" id="RNM12194.1"/>
    </source>
</evidence>
<dbReference type="PRINTS" id="PR00081">
    <property type="entry name" value="GDHRDH"/>
</dbReference>
<accession>A0A3N0GI95</accession>
<dbReference type="InterPro" id="IPR020904">
    <property type="entry name" value="Sc_DH/Rdtase_CS"/>
</dbReference>
<dbReference type="Proteomes" id="UP000279994">
    <property type="component" value="Unassembled WGS sequence"/>
</dbReference>
<comment type="similarity">
    <text evidence="1 4">Belongs to the short-chain dehydrogenases/reductases (SDR) family.</text>
</comment>
<dbReference type="InterPro" id="IPR036291">
    <property type="entry name" value="NAD(P)-bd_dom_sf"/>
</dbReference>
<protein>
    <submittedName>
        <fullName evidence="5">NAD(P)-dependent oxidoreductase</fullName>
    </submittedName>
</protein>
<dbReference type="OrthoDB" id="517007at2"/>
<dbReference type="InterPro" id="IPR002347">
    <property type="entry name" value="SDR_fam"/>
</dbReference>
<dbReference type="NCBIfam" id="TIGR03971">
    <property type="entry name" value="SDR_subfam_1"/>
    <property type="match status" value="1"/>
</dbReference>
<dbReference type="CDD" id="cd05233">
    <property type="entry name" value="SDR_c"/>
    <property type="match status" value="1"/>
</dbReference>
<dbReference type="PANTHER" id="PTHR24321:SF8">
    <property type="entry name" value="ESTRADIOL 17-BETA-DEHYDROGENASE 8-RELATED"/>
    <property type="match status" value="1"/>
</dbReference>
<keyword evidence="6" id="KW-1185">Reference proteome</keyword>
<dbReference type="RefSeq" id="WP_123224775.1">
    <property type="nucleotide sequence ID" value="NZ_RJSF01000046.1"/>
</dbReference>
<dbReference type="PRINTS" id="PR00080">
    <property type="entry name" value="SDRFAMILY"/>
</dbReference>
<gene>
    <name evidence="5" type="ORF">EFL26_20545</name>
</gene>
<proteinExistence type="inferred from homology"/>
<dbReference type="InterPro" id="IPR023985">
    <property type="entry name" value="SDR_subfam_1"/>
</dbReference>
<keyword evidence="2" id="KW-0560">Oxidoreductase</keyword>
<dbReference type="PANTHER" id="PTHR24321">
    <property type="entry name" value="DEHYDROGENASES, SHORT CHAIN"/>
    <property type="match status" value="1"/>
</dbReference>
<dbReference type="Gene3D" id="3.40.50.720">
    <property type="entry name" value="NAD(P)-binding Rossmann-like Domain"/>
    <property type="match status" value="1"/>
</dbReference>
<dbReference type="GO" id="GO:0016491">
    <property type="term" value="F:oxidoreductase activity"/>
    <property type="evidence" value="ECO:0007669"/>
    <property type="project" value="UniProtKB-KW"/>
</dbReference>
<dbReference type="EMBL" id="RJSF01000046">
    <property type="protein sequence ID" value="RNM12194.1"/>
    <property type="molecule type" value="Genomic_DNA"/>
</dbReference>
<evidence type="ECO:0000313" key="6">
    <source>
        <dbReference type="Proteomes" id="UP000279994"/>
    </source>
</evidence>
<comment type="caution">
    <text evidence="5">The sequence shown here is derived from an EMBL/GenBank/DDBJ whole genome shotgun (WGS) entry which is preliminary data.</text>
</comment>
<keyword evidence="3" id="KW-0520">NAD</keyword>
<dbReference type="SUPFAM" id="SSF51735">
    <property type="entry name" value="NAD(P)-binding Rossmann-fold domains"/>
    <property type="match status" value="1"/>
</dbReference>
<evidence type="ECO:0000256" key="4">
    <source>
        <dbReference type="RuleBase" id="RU000363"/>
    </source>
</evidence>